<feature type="compositionally biased region" description="Basic and acidic residues" evidence="1">
    <location>
        <begin position="119"/>
        <end position="137"/>
    </location>
</feature>
<dbReference type="Proteomes" id="UP001295684">
    <property type="component" value="Unassembled WGS sequence"/>
</dbReference>
<feature type="compositionally biased region" description="Low complexity" evidence="1">
    <location>
        <begin position="312"/>
        <end position="335"/>
    </location>
</feature>
<comment type="caution">
    <text evidence="2">The sequence shown here is derived from an EMBL/GenBank/DDBJ whole genome shotgun (WGS) entry which is preliminary data.</text>
</comment>
<feature type="compositionally biased region" description="Basic and acidic residues" evidence="1">
    <location>
        <begin position="92"/>
        <end position="103"/>
    </location>
</feature>
<reference evidence="2" key="1">
    <citation type="submission" date="2023-07" db="EMBL/GenBank/DDBJ databases">
        <authorList>
            <consortium name="AG Swart"/>
            <person name="Singh M."/>
            <person name="Singh A."/>
            <person name="Seah K."/>
            <person name="Emmerich C."/>
        </authorList>
    </citation>
    <scope>NUCLEOTIDE SEQUENCE</scope>
    <source>
        <strain evidence="2">DP1</strain>
    </source>
</reference>
<evidence type="ECO:0000313" key="3">
    <source>
        <dbReference type="Proteomes" id="UP001295684"/>
    </source>
</evidence>
<dbReference type="EMBL" id="CAMPGE010014481">
    <property type="protein sequence ID" value="CAI2373149.1"/>
    <property type="molecule type" value="Genomic_DNA"/>
</dbReference>
<accession>A0AAD1XI08</accession>
<gene>
    <name evidence="2" type="ORF">ECRASSUSDP1_LOCUS14489</name>
</gene>
<proteinExistence type="predicted"/>
<feature type="region of interest" description="Disordered" evidence="1">
    <location>
        <begin position="86"/>
        <end position="140"/>
    </location>
</feature>
<dbReference type="AlphaFoldDB" id="A0AAD1XI08"/>
<organism evidence="2 3">
    <name type="scientific">Euplotes crassus</name>
    <dbReference type="NCBI Taxonomy" id="5936"/>
    <lineage>
        <taxon>Eukaryota</taxon>
        <taxon>Sar</taxon>
        <taxon>Alveolata</taxon>
        <taxon>Ciliophora</taxon>
        <taxon>Intramacronucleata</taxon>
        <taxon>Spirotrichea</taxon>
        <taxon>Hypotrichia</taxon>
        <taxon>Euplotida</taxon>
        <taxon>Euplotidae</taxon>
        <taxon>Moneuplotes</taxon>
    </lineage>
</organism>
<protein>
    <submittedName>
        <fullName evidence="2">Uncharacterized protein</fullName>
    </submittedName>
</protein>
<sequence>MGDNTGNDMASLILAKECELEVSMAANKPPQAQFKKMQTLLQIYSQAIEYYQSVESELYIDLNLRMQNLLTRPDILEMIDIHTGKGQASACSKEESIQEEKPQKRAKAPSMSPKNYTARPERKTEENRSSESPETRDSSILFEHLNDQGEDHPDEEEDDQPFGRSTFCLKDLNSLADERSNLRATCTGVAQFDVDDHSNEFVYHKNDGRNRHGVSFKVCKDKKDGALVRPKLICKNQEKGKIHSELLNENNEELNSLPIVEASKKVVEEYNEERQEGETISSLEQNIREQESALKIRLLKREAMLAKKKQLNTSQSDSFNSSSNQQSSFETSPKF</sequence>
<evidence type="ECO:0000256" key="1">
    <source>
        <dbReference type="SAM" id="MobiDB-lite"/>
    </source>
</evidence>
<feature type="region of interest" description="Disordered" evidence="1">
    <location>
        <begin position="309"/>
        <end position="335"/>
    </location>
</feature>
<evidence type="ECO:0000313" key="2">
    <source>
        <dbReference type="EMBL" id="CAI2373149.1"/>
    </source>
</evidence>
<name>A0AAD1XI08_EUPCR</name>
<keyword evidence="3" id="KW-1185">Reference proteome</keyword>